<evidence type="ECO:0000256" key="9">
    <source>
        <dbReference type="ARBA" id="ARBA00023180"/>
    </source>
</evidence>
<evidence type="ECO:0000256" key="12">
    <source>
        <dbReference type="ARBA" id="ARBA00041785"/>
    </source>
</evidence>
<dbReference type="GO" id="GO:0006508">
    <property type="term" value="P:proteolysis"/>
    <property type="evidence" value="ECO:0007669"/>
    <property type="project" value="UniProtKB-KW"/>
</dbReference>
<comment type="subcellular location">
    <subcellularLocation>
        <location evidence="1">Secreted</location>
        <location evidence="1">Extracellular space</location>
    </subcellularLocation>
</comment>
<dbReference type="Proteomes" id="UP000298416">
    <property type="component" value="Unassembled WGS sequence"/>
</dbReference>
<keyword evidence="16" id="KW-1185">Reference proteome</keyword>
<keyword evidence="2" id="KW-0964">Secreted</keyword>
<sequence length="297" mass="33767">MDRRVLLLLAVLSSCWCCNARDLTVLQSNDRTDALYVQEVTKNEDFCELCEEFASDALNYLTQNKTQAEIITILHKSCSKIPSFKQQCIVLVDYYAPLFFLEVSSLNAKDFCRKVNLCEDRISKSQELPKDKCDLCHTVVAEALLKLKDPDTELEILEMLLKACDSIGKNAKKCKKLVFEYAPVILINAEQFLETSDLCTILHACDSAAVVTEEVSLETRECRKMCFLAIRSLSNFDQVEARSELPVFVFDEIGQLSPRSTSEKTTLVRYSWKQTGSYDDVREDGGVFAFLKFRSYG</sequence>
<dbReference type="GO" id="GO:0006629">
    <property type="term" value="P:lipid metabolic process"/>
    <property type="evidence" value="ECO:0007669"/>
    <property type="project" value="InterPro"/>
</dbReference>
<comment type="function">
    <text evidence="10">Pulmonary surfactant-associated proteins promote alveolar stability by lowering the surface tension at the air-liquid interface in the peripheral air spaces. SP-B increases the collapse pressure of palmitic acid to nearly 70 millinewtons per meter.</text>
</comment>
<accession>A0A8X9ACD0</accession>
<dbReference type="AlphaFoldDB" id="A0A8X9ACD0"/>
<proteinExistence type="predicted"/>
<keyword evidence="9" id="KW-0325">Glycoprotein</keyword>
<dbReference type="SMART" id="SM00741">
    <property type="entry name" value="SapB"/>
    <property type="match status" value="2"/>
</dbReference>
<gene>
    <name evidence="15" type="ORF">SASPL_101929</name>
</gene>
<evidence type="ECO:0000313" key="16">
    <source>
        <dbReference type="Proteomes" id="UP000298416"/>
    </source>
</evidence>
<dbReference type="InterPro" id="IPR008139">
    <property type="entry name" value="SaposinB_dom"/>
</dbReference>
<evidence type="ECO:0000313" key="15">
    <source>
        <dbReference type="EMBL" id="KAG6437022.1"/>
    </source>
</evidence>
<dbReference type="EMBL" id="PNBA02000001">
    <property type="protein sequence ID" value="KAG6437022.1"/>
    <property type="molecule type" value="Genomic_DNA"/>
</dbReference>
<name>A0A8X9ACD0_SALSN</name>
<evidence type="ECO:0000256" key="13">
    <source>
        <dbReference type="SAM" id="SignalP"/>
    </source>
</evidence>
<comment type="caution">
    <text evidence="15">The sequence shown here is derived from an EMBL/GenBank/DDBJ whole genome shotgun (WGS) entry which is preliminary data.</text>
</comment>
<feature type="domain" description="Saposin B-type" evidence="14">
    <location>
        <begin position="129"/>
        <end position="209"/>
    </location>
</feature>
<dbReference type="InterPro" id="IPR051428">
    <property type="entry name" value="Sphingo_Act-Surfact_Prot"/>
</dbReference>
<reference evidence="15" key="1">
    <citation type="submission" date="2018-01" db="EMBL/GenBank/DDBJ databases">
        <authorList>
            <person name="Mao J.F."/>
        </authorList>
    </citation>
    <scope>NUCLEOTIDE SEQUENCE</scope>
    <source>
        <strain evidence="15">Huo1</strain>
        <tissue evidence="15">Leaf</tissue>
    </source>
</reference>
<dbReference type="Pfam" id="PF05184">
    <property type="entry name" value="SapB_1"/>
    <property type="match status" value="2"/>
</dbReference>
<evidence type="ECO:0000259" key="14">
    <source>
        <dbReference type="PROSITE" id="PS50015"/>
    </source>
</evidence>
<evidence type="ECO:0000256" key="5">
    <source>
        <dbReference type="ARBA" id="ARBA00022737"/>
    </source>
</evidence>
<evidence type="ECO:0000256" key="11">
    <source>
        <dbReference type="ARBA" id="ARBA00041094"/>
    </source>
</evidence>
<evidence type="ECO:0000256" key="10">
    <source>
        <dbReference type="ARBA" id="ARBA00037221"/>
    </source>
</evidence>
<evidence type="ECO:0000256" key="4">
    <source>
        <dbReference type="ARBA" id="ARBA00022729"/>
    </source>
</evidence>
<feature type="chain" id="PRO_5036473922" description="Pulmonary surfactant-associated protein B" evidence="13">
    <location>
        <begin position="21"/>
        <end position="297"/>
    </location>
</feature>
<evidence type="ECO:0000256" key="6">
    <source>
        <dbReference type="ARBA" id="ARBA00022750"/>
    </source>
</evidence>
<dbReference type="PROSITE" id="PS50015">
    <property type="entry name" value="SAP_B"/>
    <property type="match status" value="2"/>
</dbReference>
<dbReference type="PANTHER" id="PTHR11480">
    <property type="entry name" value="SAPOSIN-RELATED"/>
    <property type="match status" value="1"/>
</dbReference>
<dbReference type="GO" id="GO:0005576">
    <property type="term" value="C:extracellular region"/>
    <property type="evidence" value="ECO:0007669"/>
    <property type="project" value="UniProtKB-SubCell"/>
</dbReference>
<protein>
    <recommendedName>
        <fullName evidence="11">Pulmonary surfactant-associated protein B</fullName>
    </recommendedName>
    <alternativeName>
        <fullName evidence="12">Pulmonary surfactant-associated proteolipid SPL(Phe)</fullName>
    </alternativeName>
</protein>
<evidence type="ECO:0000256" key="7">
    <source>
        <dbReference type="ARBA" id="ARBA00023145"/>
    </source>
</evidence>
<feature type="signal peptide" evidence="13">
    <location>
        <begin position="1"/>
        <end position="20"/>
    </location>
</feature>
<organism evidence="15">
    <name type="scientific">Salvia splendens</name>
    <name type="common">Scarlet sage</name>
    <dbReference type="NCBI Taxonomy" id="180675"/>
    <lineage>
        <taxon>Eukaryota</taxon>
        <taxon>Viridiplantae</taxon>
        <taxon>Streptophyta</taxon>
        <taxon>Embryophyta</taxon>
        <taxon>Tracheophyta</taxon>
        <taxon>Spermatophyta</taxon>
        <taxon>Magnoliopsida</taxon>
        <taxon>eudicotyledons</taxon>
        <taxon>Gunneridae</taxon>
        <taxon>Pentapetalae</taxon>
        <taxon>asterids</taxon>
        <taxon>lamiids</taxon>
        <taxon>Lamiales</taxon>
        <taxon>Lamiaceae</taxon>
        <taxon>Nepetoideae</taxon>
        <taxon>Mentheae</taxon>
        <taxon>Salviinae</taxon>
        <taxon>Salvia</taxon>
        <taxon>Salvia subgen. Calosphace</taxon>
        <taxon>core Calosphace</taxon>
    </lineage>
</organism>
<dbReference type="PANTHER" id="PTHR11480:SF3">
    <property type="entry name" value="BCDNA.GH08312"/>
    <property type="match status" value="1"/>
</dbReference>
<keyword evidence="5" id="KW-0677">Repeat</keyword>
<evidence type="ECO:0000256" key="1">
    <source>
        <dbReference type="ARBA" id="ARBA00004239"/>
    </source>
</evidence>
<dbReference type="Gene3D" id="1.10.225.10">
    <property type="entry name" value="Saposin-like"/>
    <property type="match status" value="2"/>
</dbReference>
<dbReference type="InterPro" id="IPR008138">
    <property type="entry name" value="SapB_2"/>
</dbReference>
<evidence type="ECO:0000256" key="2">
    <source>
        <dbReference type="ARBA" id="ARBA00022525"/>
    </source>
</evidence>
<evidence type="ECO:0000256" key="8">
    <source>
        <dbReference type="ARBA" id="ARBA00023157"/>
    </source>
</evidence>
<reference evidence="15" key="2">
    <citation type="submission" date="2020-08" db="EMBL/GenBank/DDBJ databases">
        <title>Plant Genome Project.</title>
        <authorList>
            <person name="Zhang R.-G."/>
        </authorList>
    </citation>
    <scope>NUCLEOTIDE SEQUENCE</scope>
    <source>
        <strain evidence="15">Huo1</strain>
        <tissue evidence="15">Leaf</tissue>
    </source>
</reference>
<keyword evidence="4 13" id="KW-0732">Signal</keyword>
<keyword evidence="8" id="KW-1015">Disulfide bond</keyword>
<dbReference type="FunFam" id="1.10.225.10:FF:000008">
    <property type="entry name" value="Pulmonary surfactant-associated protein B"/>
    <property type="match status" value="1"/>
</dbReference>
<dbReference type="InterPro" id="IPR007856">
    <property type="entry name" value="SapB_1"/>
</dbReference>
<dbReference type="PROSITE" id="PS51257">
    <property type="entry name" value="PROKAR_LIPOPROTEIN"/>
    <property type="match status" value="1"/>
</dbReference>
<evidence type="ECO:0000256" key="3">
    <source>
        <dbReference type="ARBA" id="ARBA00022670"/>
    </source>
</evidence>
<keyword evidence="6" id="KW-0378">Hydrolase</keyword>
<keyword evidence="3" id="KW-0645">Protease</keyword>
<dbReference type="SUPFAM" id="SSF47862">
    <property type="entry name" value="Saposin"/>
    <property type="match status" value="2"/>
</dbReference>
<keyword evidence="7" id="KW-0865">Zymogen</keyword>
<feature type="domain" description="Saposin B-type" evidence="14">
    <location>
        <begin position="43"/>
        <end position="122"/>
    </location>
</feature>
<dbReference type="Pfam" id="PF03489">
    <property type="entry name" value="SapB_2"/>
    <property type="match status" value="2"/>
</dbReference>
<keyword evidence="6" id="KW-0064">Aspartyl protease</keyword>
<dbReference type="InterPro" id="IPR011001">
    <property type="entry name" value="Saposin-like"/>
</dbReference>
<dbReference type="GO" id="GO:0004190">
    <property type="term" value="F:aspartic-type endopeptidase activity"/>
    <property type="evidence" value="ECO:0007669"/>
    <property type="project" value="UniProtKB-KW"/>
</dbReference>